<keyword evidence="5 8" id="KW-0812">Transmembrane</keyword>
<dbReference type="InterPro" id="IPR037294">
    <property type="entry name" value="ABC_BtuC-like"/>
</dbReference>
<dbReference type="SUPFAM" id="SSF81345">
    <property type="entry name" value="ABC transporter involved in vitamin B12 uptake, BtuC"/>
    <property type="match status" value="1"/>
</dbReference>
<feature type="transmembrane region" description="Helical" evidence="8">
    <location>
        <begin position="126"/>
        <end position="144"/>
    </location>
</feature>
<keyword evidence="7 8" id="KW-0472">Membrane</keyword>
<sequence>MSGTGTVASTVGMHVRRPKEAEGAVVGLLRDVRRRTWLRVSAVFAALVVIVFAAFSVELLVGGSAELSPGAVLDALFGEGTVVGRLVVWESRLPRALTAVLVGALFGMAGVVYQRLIGNVLATPDIIGVSSGASAGAVAVLVGLGGTGIAVQGGAVVGAVLAVLVIFGLSWKRESSTYRLVLVGIGVGACFAAVTSYLLTFADTMTSTRAMRWMIGSLAGTQWSDVALLAAALAVGIGAVALIDPSLDAIRLGDPLARGLGTRVGLIRVAALLLGALLAAIATSVVGPIAFLALVSGPIASRLVRQGGPFPAALVGAALLLLSDMVAQSAPFVSPVPTGVVTGLIGAPVLIFLLLTRKADA</sequence>
<feature type="transmembrane region" description="Helical" evidence="8">
    <location>
        <begin position="223"/>
        <end position="243"/>
    </location>
</feature>
<evidence type="ECO:0000256" key="8">
    <source>
        <dbReference type="SAM" id="Phobius"/>
    </source>
</evidence>
<evidence type="ECO:0000313" key="10">
    <source>
        <dbReference type="Proteomes" id="UP000317410"/>
    </source>
</evidence>
<dbReference type="PANTHER" id="PTHR30472">
    <property type="entry name" value="FERRIC ENTEROBACTIN TRANSPORT SYSTEM PERMEASE PROTEIN"/>
    <property type="match status" value="1"/>
</dbReference>
<dbReference type="EMBL" id="BJNQ01000001">
    <property type="protein sequence ID" value="GEC74112.1"/>
    <property type="molecule type" value="Genomic_DNA"/>
</dbReference>
<protein>
    <submittedName>
        <fullName evidence="9">Iron ABC transporter permease</fullName>
    </submittedName>
</protein>
<gene>
    <name evidence="9" type="ORF">MLI01_02570</name>
</gene>
<dbReference type="CDD" id="cd06550">
    <property type="entry name" value="TM_ABC_iron-siderophores_like"/>
    <property type="match status" value="1"/>
</dbReference>
<evidence type="ECO:0000256" key="3">
    <source>
        <dbReference type="ARBA" id="ARBA00022448"/>
    </source>
</evidence>
<evidence type="ECO:0000256" key="5">
    <source>
        <dbReference type="ARBA" id="ARBA00022692"/>
    </source>
</evidence>
<organism evidence="9 10">
    <name type="scientific">Microbacterium maritypicum</name>
    <name type="common">Microbacterium liquefaciens</name>
    <dbReference type="NCBI Taxonomy" id="33918"/>
    <lineage>
        <taxon>Bacteria</taxon>
        <taxon>Bacillati</taxon>
        <taxon>Actinomycetota</taxon>
        <taxon>Actinomycetes</taxon>
        <taxon>Micrococcales</taxon>
        <taxon>Microbacteriaceae</taxon>
        <taxon>Microbacterium</taxon>
    </lineage>
</organism>
<name>A0A4Y4B3V2_MICMQ</name>
<evidence type="ECO:0000256" key="6">
    <source>
        <dbReference type="ARBA" id="ARBA00022989"/>
    </source>
</evidence>
<dbReference type="GO" id="GO:0005886">
    <property type="term" value="C:plasma membrane"/>
    <property type="evidence" value="ECO:0007669"/>
    <property type="project" value="UniProtKB-SubCell"/>
</dbReference>
<evidence type="ECO:0000256" key="1">
    <source>
        <dbReference type="ARBA" id="ARBA00004651"/>
    </source>
</evidence>
<keyword evidence="3" id="KW-0813">Transport</keyword>
<feature type="transmembrane region" description="Helical" evidence="8">
    <location>
        <begin position="37"/>
        <end position="61"/>
    </location>
</feature>
<dbReference type="GO" id="GO:0033214">
    <property type="term" value="P:siderophore-iron import into cell"/>
    <property type="evidence" value="ECO:0007669"/>
    <property type="project" value="TreeGrafter"/>
</dbReference>
<dbReference type="GO" id="GO:0022857">
    <property type="term" value="F:transmembrane transporter activity"/>
    <property type="evidence" value="ECO:0007669"/>
    <property type="project" value="InterPro"/>
</dbReference>
<feature type="transmembrane region" description="Helical" evidence="8">
    <location>
        <begin position="177"/>
        <end position="202"/>
    </location>
</feature>
<dbReference type="RefSeq" id="WP_058631970.1">
    <property type="nucleotide sequence ID" value="NZ_BJNQ01000001.1"/>
</dbReference>
<evidence type="ECO:0000256" key="2">
    <source>
        <dbReference type="ARBA" id="ARBA00007935"/>
    </source>
</evidence>
<evidence type="ECO:0000256" key="4">
    <source>
        <dbReference type="ARBA" id="ARBA00022475"/>
    </source>
</evidence>
<evidence type="ECO:0000256" key="7">
    <source>
        <dbReference type="ARBA" id="ARBA00023136"/>
    </source>
</evidence>
<dbReference type="InterPro" id="IPR000522">
    <property type="entry name" value="ABC_transptr_permease_BtuC"/>
</dbReference>
<reference evidence="9 10" key="1">
    <citation type="submission" date="2019-06" db="EMBL/GenBank/DDBJ databases">
        <title>Whole genome shotgun sequence of Microbacterium liquefaciens NBRC 15037.</title>
        <authorList>
            <person name="Hosoyama A."/>
            <person name="Uohara A."/>
            <person name="Ohji S."/>
            <person name="Ichikawa N."/>
        </authorList>
    </citation>
    <scope>NUCLEOTIDE SEQUENCE [LARGE SCALE GENOMIC DNA]</scope>
    <source>
        <strain evidence="9 10">NBRC 15037</strain>
    </source>
</reference>
<dbReference type="Proteomes" id="UP000317410">
    <property type="component" value="Unassembled WGS sequence"/>
</dbReference>
<evidence type="ECO:0000313" key="9">
    <source>
        <dbReference type="EMBL" id="GEC74112.1"/>
    </source>
</evidence>
<feature type="transmembrane region" description="Helical" evidence="8">
    <location>
        <begin position="269"/>
        <end position="295"/>
    </location>
</feature>
<dbReference type="PANTHER" id="PTHR30472:SF24">
    <property type="entry name" value="FERRIC ENTEROBACTIN TRANSPORT SYSTEM PERMEASE PROTEIN FEPG"/>
    <property type="match status" value="1"/>
</dbReference>
<feature type="transmembrane region" description="Helical" evidence="8">
    <location>
        <begin position="332"/>
        <end position="355"/>
    </location>
</feature>
<keyword evidence="6 8" id="KW-1133">Transmembrane helix</keyword>
<accession>A0A4Y4B3V2</accession>
<proteinExistence type="inferred from homology"/>
<comment type="similarity">
    <text evidence="2">Belongs to the binding-protein-dependent transport system permease family. FecCD subfamily.</text>
</comment>
<feature type="transmembrane region" description="Helical" evidence="8">
    <location>
        <begin position="96"/>
        <end position="114"/>
    </location>
</feature>
<dbReference type="Gene3D" id="1.10.3470.10">
    <property type="entry name" value="ABC transporter involved in vitamin B12 uptake, BtuC"/>
    <property type="match status" value="1"/>
</dbReference>
<dbReference type="Pfam" id="PF01032">
    <property type="entry name" value="FecCD"/>
    <property type="match status" value="1"/>
</dbReference>
<dbReference type="AlphaFoldDB" id="A0A4Y4B3V2"/>
<feature type="transmembrane region" description="Helical" evidence="8">
    <location>
        <begin position="151"/>
        <end position="171"/>
    </location>
</feature>
<comment type="caution">
    <text evidence="9">The sequence shown here is derived from an EMBL/GenBank/DDBJ whole genome shotgun (WGS) entry which is preliminary data.</text>
</comment>
<keyword evidence="4" id="KW-1003">Cell membrane</keyword>
<comment type="subcellular location">
    <subcellularLocation>
        <location evidence="1">Cell membrane</location>
        <topology evidence="1">Multi-pass membrane protein</topology>
    </subcellularLocation>
</comment>